<keyword evidence="3 6" id="KW-0731">Sigma factor</keyword>
<evidence type="ECO:0000256" key="1">
    <source>
        <dbReference type="ARBA" id="ARBA00010641"/>
    </source>
</evidence>
<dbReference type="SUPFAM" id="SSF88659">
    <property type="entry name" value="Sigma3 and sigma4 domains of RNA polymerase sigma factors"/>
    <property type="match status" value="1"/>
</dbReference>
<dbReference type="InterPro" id="IPR036388">
    <property type="entry name" value="WH-like_DNA-bd_sf"/>
</dbReference>
<feature type="domain" description="RNA polymerase sigma factor 70 region 4 type 2" evidence="8">
    <location>
        <begin position="161"/>
        <end position="213"/>
    </location>
</feature>
<dbReference type="InterPro" id="IPR014284">
    <property type="entry name" value="RNA_pol_sigma-70_dom"/>
</dbReference>
<dbReference type="InterPro" id="IPR039425">
    <property type="entry name" value="RNA_pol_sigma-70-like"/>
</dbReference>
<evidence type="ECO:0000313" key="9">
    <source>
        <dbReference type="EMBL" id="MET3753929.1"/>
    </source>
</evidence>
<keyword evidence="4 6" id="KW-0238">DNA-binding</keyword>
<evidence type="ECO:0000259" key="8">
    <source>
        <dbReference type="Pfam" id="PF08281"/>
    </source>
</evidence>
<evidence type="ECO:0000256" key="3">
    <source>
        <dbReference type="ARBA" id="ARBA00023082"/>
    </source>
</evidence>
<proteinExistence type="inferred from homology"/>
<evidence type="ECO:0000259" key="7">
    <source>
        <dbReference type="Pfam" id="PF04542"/>
    </source>
</evidence>
<sequence>MAAFYRKFLTEGIIQSAIVFRIWHGTGKLPLLSQDDMRNGMQGDEIKELISRVALGDRRAFAALYNQTAPKLFSICLRILKDRAEAEEVLQEVYISIWQRARSFQAASGTSSAWLSAIARNRSIDVLRARKPIADELGSADDLADSALDPEMQTVTKDEGRRIDTCMEELEADRAVAVKRAYVEGLSYQELADQFGVPLNTMRTWLRRSLLKLRECMER</sequence>
<dbReference type="InterPro" id="IPR013249">
    <property type="entry name" value="RNA_pol_sigma70_r4_t2"/>
</dbReference>
<dbReference type="NCBIfam" id="NF008895">
    <property type="entry name" value="PRK11924.3-2"/>
    <property type="match status" value="1"/>
</dbReference>
<dbReference type="NCBIfam" id="NF009167">
    <property type="entry name" value="PRK12514.1"/>
    <property type="match status" value="1"/>
</dbReference>
<accession>A0ABV2MBW6</accession>
<dbReference type="PROSITE" id="PS01063">
    <property type="entry name" value="SIGMA70_ECF"/>
    <property type="match status" value="1"/>
</dbReference>
<dbReference type="NCBIfam" id="TIGR02937">
    <property type="entry name" value="sigma70-ECF"/>
    <property type="match status" value="1"/>
</dbReference>
<dbReference type="InterPro" id="IPR013325">
    <property type="entry name" value="RNA_pol_sigma_r2"/>
</dbReference>
<evidence type="ECO:0000256" key="4">
    <source>
        <dbReference type="ARBA" id="ARBA00023125"/>
    </source>
</evidence>
<dbReference type="InterPro" id="IPR013324">
    <property type="entry name" value="RNA_pol_sigma_r3/r4-like"/>
</dbReference>
<organism evidence="9 10">
    <name type="scientific">Rhizobium binae</name>
    <dbReference type="NCBI Taxonomy" id="1138190"/>
    <lineage>
        <taxon>Bacteria</taxon>
        <taxon>Pseudomonadati</taxon>
        <taxon>Pseudomonadota</taxon>
        <taxon>Alphaproteobacteria</taxon>
        <taxon>Hyphomicrobiales</taxon>
        <taxon>Rhizobiaceae</taxon>
        <taxon>Rhizobium/Agrobacterium group</taxon>
        <taxon>Rhizobium</taxon>
    </lineage>
</organism>
<dbReference type="PANTHER" id="PTHR43133:SF62">
    <property type="entry name" value="RNA POLYMERASE SIGMA FACTOR SIGZ"/>
    <property type="match status" value="1"/>
</dbReference>
<dbReference type="Pfam" id="PF04542">
    <property type="entry name" value="Sigma70_r2"/>
    <property type="match status" value="1"/>
</dbReference>
<reference evidence="9 10" key="1">
    <citation type="submission" date="2024-06" db="EMBL/GenBank/DDBJ databases">
        <title>Genomic Encyclopedia of Type Strains, Phase IV (KMG-IV): sequencing the most valuable type-strain genomes for metagenomic binning, comparative biology and taxonomic classification.</title>
        <authorList>
            <person name="Goeker M."/>
        </authorList>
    </citation>
    <scope>NUCLEOTIDE SEQUENCE [LARGE SCALE GENOMIC DNA]</scope>
    <source>
        <strain evidence="9 10">DSM 29288</strain>
    </source>
</reference>
<dbReference type="Proteomes" id="UP001549077">
    <property type="component" value="Unassembled WGS sequence"/>
</dbReference>
<keyword evidence="2 6" id="KW-0805">Transcription regulation</keyword>
<keyword evidence="5 6" id="KW-0804">Transcription</keyword>
<comment type="caution">
    <text evidence="9">The sequence shown here is derived from an EMBL/GenBank/DDBJ whole genome shotgun (WGS) entry which is preliminary data.</text>
</comment>
<evidence type="ECO:0000313" key="10">
    <source>
        <dbReference type="Proteomes" id="UP001549077"/>
    </source>
</evidence>
<feature type="domain" description="RNA polymerase sigma-70 region 2" evidence="7">
    <location>
        <begin position="64"/>
        <end position="131"/>
    </location>
</feature>
<protein>
    <recommendedName>
        <fullName evidence="6">RNA polymerase sigma factor</fullName>
    </recommendedName>
</protein>
<dbReference type="Pfam" id="PF08281">
    <property type="entry name" value="Sigma70_r4_2"/>
    <property type="match status" value="1"/>
</dbReference>
<gene>
    <name evidence="9" type="ORF">ABID08_001272</name>
</gene>
<dbReference type="CDD" id="cd06171">
    <property type="entry name" value="Sigma70_r4"/>
    <property type="match status" value="1"/>
</dbReference>
<keyword evidence="10" id="KW-1185">Reference proteome</keyword>
<comment type="similarity">
    <text evidence="1 6">Belongs to the sigma-70 factor family. ECF subfamily.</text>
</comment>
<dbReference type="PANTHER" id="PTHR43133">
    <property type="entry name" value="RNA POLYMERASE ECF-TYPE SIGMA FACTO"/>
    <property type="match status" value="1"/>
</dbReference>
<dbReference type="Gene3D" id="1.10.10.10">
    <property type="entry name" value="Winged helix-like DNA-binding domain superfamily/Winged helix DNA-binding domain"/>
    <property type="match status" value="1"/>
</dbReference>
<evidence type="ECO:0000256" key="2">
    <source>
        <dbReference type="ARBA" id="ARBA00023015"/>
    </source>
</evidence>
<dbReference type="Gene3D" id="1.10.1740.10">
    <property type="match status" value="1"/>
</dbReference>
<dbReference type="InterPro" id="IPR000838">
    <property type="entry name" value="RNA_pol_sigma70_ECF_CS"/>
</dbReference>
<dbReference type="SUPFAM" id="SSF88946">
    <property type="entry name" value="Sigma2 domain of RNA polymerase sigma factors"/>
    <property type="match status" value="1"/>
</dbReference>
<evidence type="ECO:0000256" key="6">
    <source>
        <dbReference type="RuleBase" id="RU000716"/>
    </source>
</evidence>
<dbReference type="EMBL" id="JBEPMY010000002">
    <property type="protein sequence ID" value="MET3753929.1"/>
    <property type="molecule type" value="Genomic_DNA"/>
</dbReference>
<dbReference type="InterPro" id="IPR007627">
    <property type="entry name" value="RNA_pol_sigma70_r2"/>
</dbReference>
<name>A0ABV2MBW6_9HYPH</name>
<evidence type="ECO:0000256" key="5">
    <source>
        <dbReference type="ARBA" id="ARBA00023163"/>
    </source>
</evidence>